<dbReference type="Gene3D" id="1.10.10.60">
    <property type="entry name" value="Homeodomain-like"/>
    <property type="match status" value="2"/>
</dbReference>
<evidence type="ECO:0000313" key="6">
    <source>
        <dbReference type="EMBL" id="WML90501.1"/>
    </source>
</evidence>
<dbReference type="SUPFAM" id="SSF46689">
    <property type="entry name" value="Homeodomain-like"/>
    <property type="match status" value="2"/>
</dbReference>
<dbReference type="InterPro" id="IPR009057">
    <property type="entry name" value="Homeodomain-like_sf"/>
</dbReference>
<dbReference type="Pfam" id="PF02311">
    <property type="entry name" value="AraC_binding"/>
    <property type="match status" value="1"/>
</dbReference>
<proteinExistence type="predicted"/>
<keyword evidence="2" id="KW-0238">DNA-binding</keyword>
<evidence type="ECO:0000313" key="7">
    <source>
        <dbReference type="Proteomes" id="UP001236657"/>
    </source>
</evidence>
<dbReference type="InterPro" id="IPR003313">
    <property type="entry name" value="AraC-bd"/>
</dbReference>
<dbReference type="SUPFAM" id="SSF51182">
    <property type="entry name" value="RmlC-like cupins"/>
    <property type="match status" value="1"/>
</dbReference>
<gene>
    <name evidence="6" type="ORF">RCF98_16220</name>
</gene>
<dbReference type="Proteomes" id="UP001236657">
    <property type="component" value="Chromosome"/>
</dbReference>
<dbReference type="Pfam" id="PF12833">
    <property type="entry name" value="HTH_18"/>
    <property type="match status" value="1"/>
</dbReference>
<feature type="region of interest" description="Disordered" evidence="4">
    <location>
        <begin position="1"/>
        <end position="20"/>
    </location>
</feature>
<name>A0ABY9MQK1_9GAMM</name>
<dbReference type="EMBL" id="CP133218">
    <property type="protein sequence ID" value="WML90501.1"/>
    <property type="molecule type" value="Genomic_DNA"/>
</dbReference>
<dbReference type="PROSITE" id="PS01124">
    <property type="entry name" value="HTH_ARAC_FAMILY_2"/>
    <property type="match status" value="1"/>
</dbReference>
<organism evidence="6 7">
    <name type="scientific">Thiothrix lacustris</name>
    <dbReference type="NCBI Taxonomy" id="525917"/>
    <lineage>
        <taxon>Bacteria</taxon>
        <taxon>Pseudomonadati</taxon>
        <taxon>Pseudomonadota</taxon>
        <taxon>Gammaproteobacteria</taxon>
        <taxon>Thiotrichales</taxon>
        <taxon>Thiotrichaceae</taxon>
        <taxon>Thiothrix</taxon>
    </lineage>
</organism>
<accession>A0ABY9MQK1</accession>
<keyword evidence="7" id="KW-1185">Reference proteome</keyword>
<feature type="domain" description="HTH araC/xylS-type" evidence="5">
    <location>
        <begin position="204"/>
        <end position="302"/>
    </location>
</feature>
<dbReference type="Gene3D" id="2.60.120.10">
    <property type="entry name" value="Jelly Rolls"/>
    <property type="match status" value="1"/>
</dbReference>
<keyword evidence="1" id="KW-0805">Transcription regulation</keyword>
<dbReference type="PANTHER" id="PTHR43280:SF27">
    <property type="entry name" value="TRANSCRIPTIONAL REGULATOR MTLR"/>
    <property type="match status" value="1"/>
</dbReference>
<evidence type="ECO:0000256" key="3">
    <source>
        <dbReference type="ARBA" id="ARBA00023163"/>
    </source>
</evidence>
<evidence type="ECO:0000256" key="4">
    <source>
        <dbReference type="SAM" id="MobiDB-lite"/>
    </source>
</evidence>
<evidence type="ECO:0000259" key="5">
    <source>
        <dbReference type="PROSITE" id="PS01124"/>
    </source>
</evidence>
<dbReference type="RefSeq" id="WP_308894970.1">
    <property type="nucleotide sequence ID" value="NZ_CP133218.1"/>
</dbReference>
<dbReference type="PANTHER" id="PTHR43280">
    <property type="entry name" value="ARAC-FAMILY TRANSCRIPTIONAL REGULATOR"/>
    <property type="match status" value="1"/>
</dbReference>
<sequence length="317" mass="36316">MGSPSPPLSKSGMPELEREFQRSPGLGYEPESLLGYVRYLEHGAPNPLIRWHYHEEYELHLIVSTQGKVFVGDYIGRFEPGNLVLTGPRLPHNWISTDVPEEGVPVRDRVLQFSDEPLRKAGELIPEVREIFPLLERARHGIEFIGLSERASACLTRIQETAGLQRFSEFLQLLGELSQHDDYRLLSSVKLQSFDDDASLHQISEVVDYITQHYATSFTMEEIAQRFDMTASRFSRYFRRATGNTFTDFINHLRVSRACQLLMQTDQYVSTIGYNVGFNNIANFNRRFMEVKGMTPSEFRREGLTRYGHATGAASTR</sequence>
<dbReference type="InterPro" id="IPR011051">
    <property type="entry name" value="RmlC_Cupin_sf"/>
</dbReference>
<evidence type="ECO:0000256" key="1">
    <source>
        <dbReference type="ARBA" id="ARBA00023015"/>
    </source>
</evidence>
<dbReference type="InterPro" id="IPR014710">
    <property type="entry name" value="RmlC-like_jellyroll"/>
</dbReference>
<dbReference type="InterPro" id="IPR018060">
    <property type="entry name" value="HTH_AraC"/>
</dbReference>
<evidence type="ECO:0000256" key="2">
    <source>
        <dbReference type="ARBA" id="ARBA00023125"/>
    </source>
</evidence>
<dbReference type="CDD" id="cd06976">
    <property type="entry name" value="cupin_MtlR-like_N"/>
    <property type="match status" value="1"/>
</dbReference>
<protein>
    <submittedName>
        <fullName evidence="6">AraC family transcriptional regulator</fullName>
    </submittedName>
</protein>
<reference evidence="6 7" key="1">
    <citation type="submission" date="2023-08" db="EMBL/GenBank/DDBJ databases">
        <title>New molecular markers tilS and rpoB for phylogenetic and monitoring studies of the genus Thiothrix biodiversity.</title>
        <authorList>
            <person name="Ravin N.V."/>
            <person name="Smolyakov D."/>
            <person name="Markov N.D."/>
            <person name="Beletsky A.V."/>
            <person name="Mardanov A.V."/>
            <person name="Rudenko T.S."/>
            <person name="Grabovich M.Y."/>
        </authorList>
    </citation>
    <scope>NUCLEOTIDE SEQUENCE [LARGE SCALE GENOMIC DNA]</scope>
    <source>
        <strain evidence="6 7">MK1</strain>
    </source>
</reference>
<dbReference type="SMART" id="SM00342">
    <property type="entry name" value="HTH_ARAC"/>
    <property type="match status" value="1"/>
</dbReference>
<keyword evidence="3" id="KW-0804">Transcription</keyword>